<comment type="caution">
    <text evidence="3">The sequence shown here is derived from an EMBL/GenBank/DDBJ whole genome shotgun (WGS) entry which is preliminary data.</text>
</comment>
<evidence type="ECO:0000259" key="2">
    <source>
        <dbReference type="Pfam" id="PF16220"/>
    </source>
</evidence>
<dbReference type="AlphaFoldDB" id="A0AAW3HVQ7"/>
<evidence type="ECO:0000259" key="1">
    <source>
        <dbReference type="Pfam" id="PF04773"/>
    </source>
</evidence>
<dbReference type="PANTHER" id="PTHR30273">
    <property type="entry name" value="PERIPLASMIC SIGNAL SENSOR AND SIGMA FACTOR ACTIVATOR FECR-RELATED"/>
    <property type="match status" value="1"/>
</dbReference>
<dbReference type="PIRSF" id="PIRSF018266">
    <property type="entry name" value="FecR"/>
    <property type="match status" value="1"/>
</dbReference>
<dbReference type="Pfam" id="PF04773">
    <property type="entry name" value="FecR"/>
    <property type="match status" value="1"/>
</dbReference>
<dbReference type="GO" id="GO:0016989">
    <property type="term" value="F:sigma factor antagonist activity"/>
    <property type="evidence" value="ECO:0007669"/>
    <property type="project" value="TreeGrafter"/>
</dbReference>
<dbReference type="InterPro" id="IPR006860">
    <property type="entry name" value="FecR"/>
</dbReference>
<sequence>MHHGGELNGVGGELPAVERNVAREAARWLLRLSSGRATEADVHACDLWRASRAEHEHAWQRAQRVNERFGLIPSALGMATLNRPELSSRRAALKTLVALMVAGPVGWAAWRADPFNWTADYRSGAGERRNVVLADGSTLQLNTASAVDVAFDASTRLLRLRAGEIAVHVLADGAADARMGSVTNAVSHAVMGAPSNAPSDAGSTSVAAPFAPPRPFIVRTRLGDIEAPPSRFCVREDGVQCQVSVQEGRVRVSQGGRVVNVLAGQQGSLSDAGVSGPSPADPHANDWMRGVLHASQMRLDAFAVELGRYRPGVLRCDPEVAHLRISGAFQLNDTDAVLAALPATLPVQVRYRTPYWVTIGPRASMV</sequence>
<dbReference type="InterPro" id="IPR032623">
    <property type="entry name" value="FecR_N"/>
</dbReference>
<reference evidence="3 4" key="1">
    <citation type="submission" date="2015-07" db="EMBL/GenBank/DDBJ databases">
        <title>Draft genome of Achromobacter spanius.</title>
        <authorList>
            <person name="Wang X."/>
        </authorList>
    </citation>
    <scope>NUCLEOTIDE SEQUENCE [LARGE SCALE GENOMIC DNA]</scope>
    <source>
        <strain evidence="3 4">CGMCC9173</strain>
    </source>
</reference>
<accession>A0AAW3HVQ7</accession>
<name>A0AAW3HVQ7_9BURK</name>
<protein>
    <submittedName>
        <fullName evidence="3">Fe2+-dicitrate sensor, membrane component</fullName>
    </submittedName>
</protein>
<dbReference type="EMBL" id="LGVG01000060">
    <property type="protein sequence ID" value="KNE23577.1"/>
    <property type="molecule type" value="Genomic_DNA"/>
</dbReference>
<feature type="domain" description="FecR protein" evidence="1">
    <location>
        <begin position="120"/>
        <end position="176"/>
    </location>
</feature>
<dbReference type="Gene3D" id="2.60.120.1440">
    <property type="match status" value="1"/>
</dbReference>
<dbReference type="PANTHER" id="PTHR30273:SF2">
    <property type="entry name" value="PROTEIN FECR"/>
    <property type="match status" value="1"/>
</dbReference>
<organism evidence="3 4">
    <name type="scientific">Achromobacter spanius</name>
    <dbReference type="NCBI Taxonomy" id="217203"/>
    <lineage>
        <taxon>Bacteria</taxon>
        <taxon>Pseudomonadati</taxon>
        <taxon>Pseudomonadota</taxon>
        <taxon>Betaproteobacteria</taxon>
        <taxon>Burkholderiales</taxon>
        <taxon>Alcaligenaceae</taxon>
        <taxon>Achromobacter</taxon>
    </lineage>
</organism>
<dbReference type="Pfam" id="PF16220">
    <property type="entry name" value="DUF4880"/>
    <property type="match status" value="1"/>
</dbReference>
<gene>
    <name evidence="3" type="ORF">AFM18_27245</name>
</gene>
<evidence type="ECO:0000313" key="3">
    <source>
        <dbReference type="EMBL" id="KNE23577.1"/>
    </source>
</evidence>
<feature type="domain" description="FecR N-terminal" evidence="2">
    <location>
        <begin position="23"/>
        <end position="65"/>
    </location>
</feature>
<dbReference type="RefSeq" id="WP_050450047.1">
    <property type="nucleotide sequence ID" value="NZ_LGVG01000060.1"/>
</dbReference>
<evidence type="ECO:0000313" key="4">
    <source>
        <dbReference type="Proteomes" id="UP000037511"/>
    </source>
</evidence>
<proteinExistence type="predicted"/>
<dbReference type="InterPro" id="IPR012373">
    <property type="entry name" value="Ferrdict_sens_TM"/>
</dbReference>
<dbReference type="Proteomes" id="UP000037511">
    <property type="component" value="Unassembled WGS sequence"/>
</dbReference>